<evidence type="ECO:0000313" key="3">
    <source>
        <dbReference type="Proteomes" id="UP001147782"/>
    </source>
</evidence>
<feature type="compositionally biased region" description="Polar residues" evidence="1">
    <location>
        <begin position="116"/>
        <end position="125"/>
    </location>
</feature>
<dbReference type="GeneID" id="81444444"/>
<keyword evidence="3" id="KW-1185">Reference proteome</keyword>
<comment type="caution">
    <text evidence="2">The sequence shown here is derived from an EMBL/GenBank/DDBJ whole genome shotgun (WGS) entry which is preliminary data.</text>
</comment>
<evidence type="ECO:0000256" key="1">
    <source>
        <dbReference type="SAM" id="MobiDB-lite"/>
    </source>
</evidence>
<organism evidence="2 3">
    <name type="scientific">Penicillium cataractarum</name>
    <dbReference type="NCBI Taxonomy" id="2100454"/>
    <lineage>
        <taxon>Eukaryota</taxon>
        <taxon>Fungi</taxon>
        <taxon>Dikarya</taxon>
        <taxon>Ascomycota</taxon>
        <taxon>Pezizomycotina</taxon>
        <taxon>Eurotiomycetes</taxon>
        <taxon>Eurotiomycetidae</taxon>
        <taxon>Eurotiales</taxon>
        <taxon>Aspergillaceae</taxon>
        <taxon>Penicillium</taxon>
    </lineage>
</organism>
<gene>
    <name evidence="2" type="ORF">N7496_012352</name>
</gene>
<feature type="compositionally biased region" description="Basic and acidic residues" evidence="1">
    <location>
        <begin position="97"/>
        <end position="114"/>
    </location>
</feature>
<feature type="region of interest" description="Disordered" evidence="1">
    <location>
        <begin position="1"/>
        <end position="275"/>
    </location>
</feature>
<feature type="compositionally biased region" description="Basic and acidic residues" evidence="1">
    <location>
        <begin position="152"/>
        <end position="167"/>
    </location>
</feature>
<dbReference type="EMBL" id="JAPZBS010000010">
    <property type="protein sequence ID" value="KAJ5355140.1"/>
    <property type="molecule type" value="Genomic_DNA"/>
</dbReference>
<accession>A0A9W9R8X0</accession>
<dbReference type="Proteomes" id="UP001147782">
    <property type="component" value="Unassembled WGS sequence"/>
</dbReference>
<dbReference type="AlphaFoldDB" id="A0A9W9R8X0"/>
<feature type="compositionally biased region" description="Polar residues" evidence="1">
    <location>
        <begin position="169"/>
        <end position="180"/>
    </location>
</feature>
<feature type="compositionally biased region" description="Polar residues" evidence="1">
    <location>
        <begin position="75"/>
        <end position="95"/>
    </location>
</feature>
<sequence length="275" mass="29216">MSNFMHKVKDAVTESHDRDRVPNSEVPGAHNTYKSSNPYTKDPVASQNNPSMMDHESGPGTNRLGNHGGARGPDTYSSATTGANTVNSGPHNSKLANKLDPRVDSDLDLEDHRAQNAGTMGSQNLGAAPQGMNAGNMATGEKPRVFGSDNHTSNEDNYSKSTQEHKTHTQPSVPGSGNQVTSEDTSSSSSQEHKSHSSTTHTTPCQMNPRPEPGLEGRAMQPEFGGGAAGGSSYTQPPVREPAGMQNTNRMGKADPQVQGMGYEQNDLANQRSAY</sequence>
<dbReference type="OrthoDB" id="2590867at2759"/>
<protein>
    <submittedName>
        <fullName evidence="2">Uncharacterized protein</fullName>
    </submittedName>
</protein>
<proteinExistence type="predicted"/>
<reference evidence="2" key="1">
    <citation type="submission" date="2022-11" db="EMBL/GenBank/DDBJ databases">
        <authorList>
            <person name="Petersen C."/>
        </authorList>
    </citation>
    <scope>NUCLEOTIDE SEQUENCE</scope>
    <source>
        <strain evidence="2">IBT 29864</strain>
    </source>
</reference>
<feature type="compositionally biased region" description="Low complexity" evidence="1">
    <location>
        <begin position="181"/>
        <end position="190"/>
    </location>
</feature>
<dbReference type="RefSeq" id="XP_056549163.1">
    <property type="nucleotide sequence ID" value="XM_056705265.1"/>
</dbReference>
<name>A0A9W9R8X0_9EURO</name>
<evidence type="ECO:0000313" key="2">
    <source>
        <dbReference type="EMBL" id="KAJ5355140.1"/>
    </source>
</evidence>
<reference evidence="2" key="2">
    <citation type="journal article" date="2023" name="IMA Fungus">
        <title>Comparative genomic study of the Penicillium genus elucidates a diverse pangenome and 15 lateral gene transfer events.</title>
        <authorList>
            <person name="Petersen C."/>
            <person name="Sorensen T."/>
            <person name="Nielsen M.R."/>
            <person name="Sondergaard T.E."/>
            <person name="Sorensen J.L."/>
            <person name="Fitzpatrick D.A."/>
            <person name="Frisvad J.C."/>
            <person name="Nielsen K.L."/>
        </authorList>
    </citation>
    <scope>NUCLEOTIDE SEQUENCE</scope>
    <source>
        <strain evidence="2">IBT 29864</strain>
    </source>
</reference>
<feature type="compositionally biased region" description="Polar residues" evidence="1">
    <location>
        <begin position="32"/>
        <end position="51"/>
    </location>
</feature>
<feature type="compositionally biased region" description="Basic and acidic residues" evidence="1">
    <location>
        <begin position="7"/>
        <end position="22"/>
    </location>
</feature>